<accession>A0A512JJR9</accession>
<proteinExistence type="predicted"/>
<dbReference type="AlphaFoldDB" id="A0A512JJR9"/>
<comment type="caution">
    <text evidence="1">The sequence shown here is derived from an EMBL/GenBank/DDBJ whole genome shotgun (WGS) entry which is preliminary data.</text>
</comment>
<protein>
    <submittedName>
        <fullName evidence="1">Uncharacterized protein</fullName>
    </submittedName>
</protein>
<keyword evidence="2" id="KW-1185">Reference proteome</keyword>
<evidence type="ECO:0000313" key="2">
    <source>
        <dbReference type="Proteomes" id="UP000321750"/>
    </source>
</evidence>
<organism evidence="1 2">
    <name type="scientific">Methylobacterium gnaphalii</name>
    <dbReference type="NCBI Taxonomy" id="1010610"/>
    <lineage>
        <taxon>Bacteria</taxon>
        <taxon>Pseudomonadati</taxon>
        <taxon>Pseudomonadota</taxon>
        <taxon>Alphaproteobacteria</taxon>
        <taxon>Hyphomicrobiales</taxon>
        <taxon>Methylobacteriaceae</taxon>
        <taxon>Methylobacterium</taxon>
    </lineage>
</organism>
<sequence>MADSYLGIGLDLELMPTYRLRGAIRQENGEIGEPKLDEVFDADDRAAALRHARERALIGYDEAVNALWLTDAGNNTIWSLRVADDN</sequence>
<gene>
    <name evidence="1" type="ORF">MGN01_20150</name>
</gene>
<reference evidence="1 2" key="1">
    <citation type="submission" date="2019-07" db="EMBL/GenBank/DDBJ databases">
        <title>Whole genome shotgun sequence of Methylobacterium gnaphalii NBRC 107716.</title>
        <authorList>
            <person name="Hosoyama A."/>
            <person name="Uohara A."/>
            <person name="Ohji S."/>
            <person name="Ichikawa N."/>
        </authorList>
    </citation>
    <scope>NUCLEOTIDE SEQUENCE [LARGE SCALE GENOMIC DNA]</scope>
    <source>
        <strain evidence="1 2">NBRC 107716</strain>
    </source>
</reference>
<name>A0A512JJR9_9HYPH</name>
<dbReference type="Proteomes" id="UP000321750">
    <property type="component" value="Unassembled WGS sequence"/>
</dbReference>
<evidence type="ECO:0000313" key="1">
    <source>
        <dbReference type="EMBL" id="GEP10170.1"/>
    </source>
</evidence>
<dbReference type="RefSeq" id="WP_238258053.1">
    <property type="nucleotide sequence ID" value="NZ_BJZV01000009.1"/>
</dbReference>
<dbReference type="EMBL" id="BJZV01000009">
    <property type="protein sequence ID" value="GEP10170.1"/>
    <property type="molecule type" value="Genomic_DNA"/>
</dbReference>